<accession>A0A1J0GNG1</accession>
<protein>
    <submittedName>
        <fullName evidence="1">Uncharacterized protein</fullName>
    </submittedName>
</protein>
<proteinExistence type="predicted"/>
<sequence length="71" mass="8003">MRGMKGRELGEDKCEKLKAGLDRYVRIEGIESKLVNVPTIVTGINDDGTIRQEETKSYAYEVVDQNNTVID</sequence>
<dbReference type="OrthoDB" id="9938518at2"/>
<name>A0A1J0GNG1_9CLOT</name>
<evidence type="ECO:0000313" key="2">
    <source>
        <dbReference type="Proteomes" id="UP000182569"/>
    </source>
</evidence>
<reference evidence="2" key="1">
    <citation type="journal article" date="2016" name="Front. Microbiol.">
        <title>Complete Genome Sequence of Clostridium estertheticum DSM 8809, a Microbe Identified in Spoiled Vacuum Packed Beef.</title>
        <authorList>
            <person name="Yu Z."/>
            <person name="Gunn L."/>
            <person name="Brennan E."/>
            <person name="Reid R."/>
            <person name="Wall P.G."/>
            <person name="Gaora O.P."/>
            <person name="Hurley D."/>
            <person name="Bolton D."/>
            <person name="Fanning S."/>
        </authorList>
    </citation>
    <scope>NUCLEOTIDE SEQUENCE [LARGE SCALE GENOMIC DNA]</scope>
    <source>
        <strain evidence="2">DSM 8809</strain>
    </source>
</reference>
<dbReference type="RefSeq" id="WP_071614758.1">
    <property type="nucleotide sequence ID" value="NZ_CP015756.1"/>
</dbReference>
<dbReference type="KEGG" id="ceu:A7L45_21700"/>
<evidence type="ECO:0000313" key="1">
    <source>
        <dbReference type="EMBL" id="APC42470.1"/>
    </source>
</evidence>
<gene>
    <name evidence="1" type="ORF">A7L45_21700</name>
</gene>
<dbReference type="AlphaFoldDB" id="A0A1J0GNG1"/>
<dbReference type="EMBL" id="CP015756">
    <property type="protein sequence ID" value="APC42470.1"/>
    <property type="molecule type" value="Genomic_DNA"/>
</dbReference>
<keyword evidence="2" id="KW-1185">Reference proteome</keyword>
<organism evidence="1 2">
    <name type="scientific">Clostridium estertheticum subsp. estertheticum</name>
    <dbReference type="NCBI Taxonomy" id="1552"/>
    <lineage>
        <taxon>Bacteria</taxon>
        <taxon>Bacillati</taxon>
        <taxon>Bacillota</taxon>
        <taxon>Clostridia</taxon>
        <taxon>Eubacteriales</taxon>
        <taxon>Clostridiaceae</taxon>
        <taxon>Clostridium</taxon>
    </lineage>
</organism>
<dbReference type="Proteomes" id="UP000182569">
    <property type="component" value="Chromosome"/>
</dbReference>